<dbReference type="InterPro" id="IPR018695">
    <property type="entry name" value="DUF2194"/>
</dbReference>
<dbReference type="Gene3D" id="3.20.20.370">
    <property type="entry name" value="Glycoside hydrolase/deacetylase"/>
    <property type="match status" value="1"/>
</dbReference>
<dbReference type="Proteomes" id="UP001248709">
    <property type="component" value="Unassembled WGS sequence"/>
</dbReference>
<evidence type="ECO:0000313" key="2">
    <source>
        <dbReference type="EMBL" id="MDT3424718.1"/>
    </source>
</evidence>
<protein>
    <recommendedName>
        <fullName evidence="4">DUF2194 domain-containing protein</fullName>
    </recommendedName>
</protein>
<dbReference type="EMBL" id="JAUSUY010000001">
    <property type="protein sequence ID" value="MDT3424718.1"/>
    <property type="molecule type" value="Genomic_DNA"/>
</dbReference>
<evidence type="ECO:0000313" key="3">
    <source>
        <dbReference type="Proteomes" id="UP001248709"/>
    </source>
</evidence>
<keyword evidence="3" id="KW-1185">Reference proteome</keyword>
<evidence type="ECO:0008006" key="4">
    <source>
        <dbReference type="Google" id="ProtNLM"/>
    </source>
</evidence>
<accession>A0ABU3H1M7</accession>
<reference evidence="2 3" key="1">
    <citation type="submission" date="2023-07" db="EMBL/GenBank/DDBJ databases">
        <title>Genomic Encyclopedia of Type Strains, Phase IV (KMG-IV): sequencing the most valuable type-strain genomes for metagenomic binning, comparative biology and taxonomic classification.</title>
        <authorList>
            <person name="Goeker M."/>
        </authorList>
    </citation>
    <scope>NUCLEOTIDE SEQUENCE [LARGE SCALE GENOMIC DNA]</scope>
    <source>
        <strain evidence="2 3">T98</strain>
    </source>
</reference>
<dbReference type="Pfam" id="PF09960">
    <property type="entry name" value="DUF2194"/>
    <property type="match status" value="1"/>
</dbReference>
<dbReference type="RefSeq" id="WP_025698457.1">
    <property type="nucleotide sequence ID" value="NZ_JAUSUY010000001.1"/>
</dbReference>
<feature type="transmembrane region" description="Helical" evidence="1">
    <location>
        <begin position="12"/>
        <end position="28"/>
    </location>
</feature>
<dbReference type="InterPro" id="IPR011330">
    <property type="entry name" value="Glyco_hydro/deAcase_b/a-brl"/>
</dbReference>
<name>A0ABU3H1M7_9BACL</name>
<dbReference type="SUPFAM" id="SSF88713">
    <property type="entry name" value="Glycoside hydrolase/deacetylase"/>
    <property type="match status" value="1"/>
</dbReference>
<dbReference type="CDD" id="cd10924">
    <property type="entry name" value="CE4_COG4878"/>
    <property type="match status" value="1"/>
</dbReference>
<organism evidence="2 3">
    <name type="scientific">Paenibacillus forsythiae</name>
    <dbReference type="NCBI Taxonomy" id="365616"/>
    <lineage>
        <taxon>Bacteria</taxon>
        <taxon>Bacillati</taxon>
        <taxon>Bacillota</taxon>
        <taxon>Bacilli</taxon>
        <taxon>Bacillales</taxon>
        <taxon>Paenibacillaceae</taxon>
        <taxon>Paenibacillus</taxon>
    </lineage>
</organism>
<proteinExistence type="predicted"/>
<sequence length="612" mass="68199">MKQPMKLNTRIYSIIIFIILLAFVMYLTQTQYFQQFSRSQHNEDLTEKWKVDAASASSIPPQSGPAFCLAYDGNDEFSAKVNMQASRTLGYMKKEAVITDLSKKKLEPSGCAAVLLTVRDLSSAGAPGVLASYVEQGGHLFFTSMPEQNDSFYQFYRKMGILNAGNYKDEAGVQLRDEVLIGESGLHIDDSFIMNTVMEVELDSSVTVHAATSAGTPLIWSVPSGKGSIMVFNGTMLQEKINRGLIAGAVSMMVPDFIYPVFNSKVVYIDDWPAPYGNSIDEAIYQTYRMNRQGFFKEIWWPDMLKIAKRNNIKYTAVLIESYQDRVTPPFDSPSDSDPNGLIGYGREIIKSGGEIGLHGYNHQSLTMDPEISAEFGYKPWNSINDMTQSVQESVSYAKQGFPEYTLFSYVPPSNVLSPEGREALKAGWKNLSVIASLYPDDATGLSYVQEFELAKDGIMEMPRVTSGYESTPFERWTAASVLTANGIFSHFVHPDDVLDAERNKNMNWEGMYKTYSGMMSGLNERYPWLRAQTSMEAAVDMKNTLTSRVNVQQDNGSIKGSVEPFEGESYFILRTRKKVGSLSGCSAERIGDGIFLITALKADFTIQLSEA</sequence>
<keyword evidence="1" id="KW-0472">Membrane</keyword>
<keyword evidence="1" id="KW-0812">Transmembrane</keyword>
<evidence type="ECO:0000256" key="1">
    <source>
        <dbReference type="SAM" id="Phobius"/>
    </source>
</evidence>
<comment type="caution">
    <text evidence="2">The sequence shown here is derived from an EMBL/GenBank/DDBJ whole genome shotgun (WGS) entry which is preliminary data.</text>
</comment>
<keyword evidence="1" id="KW-1133">Transmembrane helix</keyword>
<gene>
    <name evidence="2" type="ORF">J2Z22_000230</name>
</gene>